<evidence type="ECO:0000256" key="4">
    <source>
        <dbReference type="ARBA" id="ARBA00022741"/>
    </source>
</evidence>
<dbReference type="GO" id="GO:0005524">
    <property type="term" value="F:ATP binding"/>
    <property type="evidence" value="ECO:0007669"/>
    <property type="project" value="UniProtKB-UniRule"/>
</dbReference>
<dbReference type="PATRIC" id="fig|1348334.3.peg.4602"/>
<dbReference type="PROSITE" id="PS50011">
    <property type="entry name" value="PROTEIN_KINASE_DOM"/>
    <property type="match status" value="1"/>
</dbReference>
<keyword evidence="10" id="KW-0472">Membrane</keyword>
<accession>U7QE14</accession>
<sequence length="454" mass="51809">MTLHQPNNIIAERYRIVTPLGEGGMGITYEAEDLTNYQRVAVKAVSLRQAKDWKILELFEREAKVLATLHHPGIPKYLDYFHLDTEEDRCFYLIRELVSGDSLAAWVARGWHPTEVEIKQIAIKILEILSYLHQLNPSIIHRDIKPQNIIRQADGEIFLVDFGAVQDIYRNTISFSGTFVGTVGYMPPEQLRGKAYCASDLYSLGGTLLYLLTHRSPDELPQKRMNIDFRSCVQVSPQFADWLEIILEPMFEDRFQSATEALNALQNNSEIISSANSIVQYFHKKPKGSRVKIKKTSESLIIDIPPAGFRVEHIPLWIITLIWNGFISMLSITLLITEGFESLLIFVPTVGIGFALIANLMWIYGGKTNIKIHKNEFLIDRKCLAFSHKVTGETAGLERVFINNTHIKTYGKHATNCALFEGVKKHEFGSSLTPREQEWLVAEISNFLRQLKFR</sequence>
<dbReference type="AlphaFoldDB" id="U7QE14"/>
<keyword evidence="6 9" id="KW-0067">ATP-binding</keyword>
<evidence type="ECO:0000256" key="2">
    <source>
        <dbReference type="ARBA" id="ARBA00022527"/>
    </source>
</evidence>
<keyword evidence="4 9" id="KW-0547">Nucleotide-binding</keyword>
<dbReference type="Proteomes" id="UP000017127">
    <property type="component" value="Unassembled WGS sequence"/>
</dbReference>
<dbReference type="SUPFAM" id="SSF56112">
    <property type="entry name" value="Protein kinase-like (PK-like)"/>
    <property type="match status" value="1"/>
</dbReference>
<protein>
    <recommendedName>
        <fullName evidence="1">non-specific serine/threonine protein kinase</fullName>
        <ecNumber evidence="1">2.7.11.1</ecNumber>
    </recommendedName>
</protein>
<dbReference type="PANTHER" id="PTHR24363:SF0">
    <property type="entry name" value="SERINE_THREONINE KINASE LIKE DOMAIN CONTAINING 1"/>
    <property type="match status" value="1"/>
</dbReference>
<evidence type="ECO:0000259" key="11">
    <source>
        <dbReference type="PROSITE" id="PS50011"/>
    </source>
</evidence>
<proteinExistence type="predicted"/>
<dbReference type="PROSITE" id="PS00107">
    <property type="entry name" value="PROTEIN_KINASE_ATP"/>
    <property type="match status" value="1"/>
</dbReference>
<dbReference type="PANTHER" id="PTHR24363">
    <property type="entry name" value="SERINE/THREONINE PROTEIN KINASE"/>
    <property type="match status" value="1"/>
</dbReference>
<feature type="transmembrane region" description="Helical" evidence="10">
    <location>
        <begin position="343"/>
        <end position="364"/>
    </location>
</feature>
<evidence type="ECO:0000256" key="5">
    <source>
        <dbReference type="ARBA" id="ARBA00022777"/>
    </source>
</evidence>
<dbReference type="Gene3D" id="1.10.510.10">
    <property type="entry name" value="Transferase(Phosphotransferase) domain 1"/>
    <property type="match status" value="1"/>
</dbReference>
<evidence type="ECO:0000256" key="7">
    <source>
        <dbReference type="ARBA" id="ARBA00047899"/>
    </source>
</evidence>
<dbReference type="OrthoDB" id="5518868at2"/>
<dbReference type="EC" id="2.7.11.1" evidence="1"/>
<reference evidence="12 13" key="1">
    <citation type="journal article" date="2013" name="Front. Microbiol.">
        <title>Comparative genomic analyses of the cyanobacterium, Lyngbya aestuarii BL J, a powerful hydrogen producer.</title>
        <authorList>
            <person name="Kothari A."/>
            <person name="Vaughn M."/>
            <person name="Garcia-Pichel F."/>
        </authorList>
    </citation>
    <scope>NUCLEOTIDE SEQUENCE [LARGE SCALE GENOMIC DNA]</scope>
    <source>
        <strain evidence="12 13">BL J</strain>
    </source>
</reference>
<dbReference type="CDD" id="cd14014">
    <property type="entry name" value="STKc_PknB_like"/>
    <property type="match status" value="1"/>
</dbReference>
<dbReference type="RefSeq" id="WP_023068480.1">
    <property type="nucleotide sequence ID" value="NZ_AUZM01000062.1"/>
</dbReference>
<comment type="catalytic activity">
    <reaction evidence="7">
        <text>L-threonyl-[protein] + ATP = O-phospho-L-threonyl-[protein] + ADP + H(+)</text>
        <dbReference type="Rhea" id="RHEA:46608"/>
        <dbReference type="Rhea" id="RHEA-COMP:11060"/>
        <dbReference type="Rhea" id="RHEA-COMP:11605"/>
        <dbReference type="ChEBI" id="CHEBI:15378"/>
        <dbReference type="ChEBI" id="CHEBI:30013"/>
        <dbReference type="ChEBI" id="CHEBI:30616"/>
        <dbReference type="ChEBI" id="CHEBI:61977"/>
        <dbReference type="ChEBI" id="CHEBI:456216"/>
        <dbReference type="EC" id="2.7.11.1"/>
    </reaction>
</comment>
<feature type="domain" description="Protein kinase" evidence="11">
    <location>
        <begin position="14"/>
        <end position="272"/>
    </location>
</feature>
<dbReference type="GO" id="GO:0004674">
    <property type="term" value="F:protein serine/threonine kinase activity"/>
    <property type="evidence" value="ECO:0007669"/>
    <property type="project" value="UniProtKB-KW"/>
</dbReference>
<gene>
    <name evidence="12" type="ORF">M595_4765</name>
</gene>
<comment type="caution">
    <text evidence="12">The sequence shown here is derived from an EMBL/GenBank/DDBJ whole genome shotgun (WGS) entry which is preliminary data.</text>
</comment>
<dbReference type="InterPro" id="IPR011009">
    <property type="entry name" value="Kinase-like_dom_sf"/>
</dbReference>
<feature type="binding site" evidence="9">
    <location>
        <position position="43"/>
    </location>
    <ligand>
        <name>ATP</name>
        <dbReference type="ChEBI" id="CHEBI:30616"/>
    </ligand>
</feature>
<keyword evidence="10" id="KW-1133">Transmembrane helix</keyword>
<evidence type="ECO:0000256" key="10">
    <source>
        <dbReference type="SAM" id="Phobius"/>
    </source>
</evidence>
<dbReference type="EMBL" id="AUZM01000062">
    <property type="protein sequence ID" value="ERT05280.1"/>
    <property type="molecule type" value="Genomic_DNA"/>
</dbReference>
<evidence type="ECO:0000256" key="6">
    <source>
        <dbReference type="ARBA" id="ARBA00022840"/>
    </source>
</evidence>
<evidence type="ECO:0000256" key="9">
    <source>
        <dbReference type="PROSITE-ProRule" id="PRU10141"/>
    </source>
</evidence>
<keyword evidence="3" id="KW-0808">Transferase</keyword>
<keyword evidence="2" id="KW-0723">Serine/threonine-protein kinase</keyword>
<keyword evidence="13" id="KW-1185">Reference proteome</keyword>
<dbReference type="Pfam" id="PF00069">
    <property type="entry name" value="Pkinase"/>
    <property type="match status" value="1"/>
</dbReference>
<evidence type="ECO:0000313" key="13">
    <source>
        <dbReference type="Proteomes" id="UP000017127"/>
    </source>
</evidence>
<evidence type="ECO:0000313" key="12">
    <source>
        <dbReference type="EMBL" id="ERT05280.1"/>
    </source>
</evidence>
<feature type="transmembrane region" description="Helical" evidence="10">
    <location>
        <begin position="316"/>
        <end position="337"/>
    </location>
</feature>
<name>U7QE14_9CYAN</name>
<comment type="catalytic activity">
    <reaction evidence="8">
        <text>L-seryl-[protein] + ATP = O-phospho-L-seryl-[protein] + ADP + H(+)</text>
        <dbReference type="Rhea" id="RHEA:17989"/>
        <dbReference type="Rhea" id="RHEA-COMP:9863"/>
        <dbReference type="Rhea" id="RHEA-COMP:11604"/>
        <dbReference type="ChEBI" id="CHEBI:15378"/>
        <dbReference type="ChEBI" id="CHEBI:29999"/>
        <dbReference type="ChEBI" id="CHEBI:30616"/>
        <dbReference type="ChEBI" id="CHEBI:83421"/>
        <dbReference type="ChEBI" id="CHEBI:456216"/>
        <dbReference type="EC" id="2.7.11.1"/>
    </reaction>
</comment>
<evidence type="ECO:0000256" key="8">
    <source>
        <dbReference type="ARBA" id="ARBA00048679"/>
    </source>
</evidence>
<organism evidence="12 13">
    <name type="scientific">Lyngbya aestuarii BL J</name>
    <dbReference type="NCBI Taxonomy" id="1348334"/>
    <lineage>
        <taxon>Bacteria</taxon>
        <taxon>Bacillati</taxon>
        <taxon>Cyanobacteriota</taxon>
        <taxon>Cyanophyceae</taxon>
        <taxon>Oscillatoriophycideae</taxon>
        <taxon>Oscillatoriales</taxon>
        <taxon>Microcoleaceae</taxon>
        <taxon>Lyngbya</taxon>
    </lineage>
</organism>
<dbReference type="InterPro" id="IPR017441">
    <property type="entry name" value="Protein_kinase_ATP_BS"/>
</dbReference>
<dbReference type="InterPro" id="IPR000719">
    <property type="entry name" value="Prot_kinase_dom"/>
</dbReference>
<dbReference type="SMART" id="SM00220">
    <property type="entry name" value="S_TKc"/>
    <property type="match status" value="1"/>
</dbReference>
<evidence type="ECO:0000256" key="1">
    <source>
        <dbReference type="ARBA" id="ARBA00012513"/>
    </source>
</evidence>
<keyword evidence="10" id="KW-0812">Transmembrane</keyword>
<keyword evidence="5 12" id="KW-0418">Kinase</keyword>
<evidence type="ECO:0000256" key="3">
    <source>
        <dbReference type="ARBA" id="ARBA00022679"/>
    </source>
</evidence>